<dbReference type="KEGG" id="hprf:HLPR_22800"/>
<dbReference type="RefSeq" id="WP_338535556.1">
    <property type="nucleotide sequence ID" value="NZ_AP028654.1"/>
</dbReference>
<feature type="domain" description="MrpA C-terminal/MbhD" evidence="7">
    <location>
        <begin position="11"/>
        <end position="75"/>
    </location>
</feature>
<keyword evidence="9" id="KW-1185">Reference proteome</keyword>
<keyword evidence="2" id="KW-1003">Cell membrane</keyword>
<reference evidence="8 9" key="1">
    <citation type="submission" date="2023-08" db="EMBL/GenBank/DDBJ databases">
        <title>Helicovermis profunda gen. nov., sp. nov., a novel mesophilic, fermentative bacterium within the Bacillota from a deep-sea hydrothermal vent chimney.</title>
        <authorList>
            <person name="Miyazaki U."/>
            <person name="Mizutani D."/>
            <person name="Hashimoto Y."/>
            <person name="Tame A."/>
            <person name="Sawayama S."/>
            <person name="Miyazaki J."/>
            <person name="Takai K."/>
            <person name="Nakagawa S."/>
        </authorList>
    </citation>
    <scope>NUCLEOTIDE SEQUENCE [LARGE SCALE GENOMIC DNA]</scope>
    <source>
        <strain evidence="8 9">S502</strain>
    </source>
</reference>
<evidence type="ECO:0000256" key="5">
    <source>
        <dbReference type="ARBA" id="ARBA00023136"/>
    </source>
</evidence>
<evidence type="ECO:0000313" key="8">
    <source>
        <dbReference type="EMBL" id="BEP29949.1"/>
    </source>
</evidence>
<feature type="transmembrane region" description="Helical" evidence="6">
    <location>
        <begin position="6"/>
        <end position="22"/>
    </location>
</feature>
<evidence type="ECO:0000256" key="1">
    <source>
        <dbReference type="ARBA" id="ARBA00004651"/>
    </source>
</evidence>
<dbReference type="AlphaFoldDB" id="A0AAU9E5M7"/>
<dbReference type="Proteomes" id="UP001321786">
    <property type="component" value="Chromosome"/>
</dbReference>
<name>A0AAU9E5M7_9FIRM</name>
<keyword evidence="5 6" id="KW-0472">Membrane</keyword>
<dbReference type="Pfam" id="PF13244">
    <property type="entry name" value="MbhD"/>
    <property type="match status" value="1"/>
</dbReference>
<gene>
    <name evidence="8" type="ORF">HLPR_22800</name>
</gene>
<comment type="subcellular location">
    <subcellularLocation>
        <location evidence="1">Cell membrane</location>
        <topology evidence="1">Multi-pass membrane protein</topology>
    </subcellularLocation>
</comment>
<organism evidence="8 9">
    <name type="scientific">Helicovermis profundi</name>
    <dbReference type="NCBI Taxonomy" id="3065157"/>
    <lineage>
        <taxon>Bacteria</taxon>
        <taxon>Bacillati</taxon>
        <taxon>Bacillota</taxon>
        <taxon>Clostridia</taxon>
        <taxon>Helicovermis</taxon>
    </lineage>
</organism>
<evidence type="ECO:0000256" key="2">
    <source>
        <dbReference type="ARBA" id="ARBA00022475"/>
    </source>
</evidence>
<dbReference type="EMBL" id="AP028654">
    <property type="protein sequence ID" value="BEP29949.1"/>
    <property type="molecule type" value="Genomic_DNA"/>
</dbReference>
<evidence type="ECO:0000313" key="9">
    <source>
        <dbReference type="Proteomes" id="UP001321786"/>
    </source>
</evidence>
<sequence length="77" mass="8224">MMIVLASLLSLVMVITAIWVVITKSILKAIIIFAVVSLVSAVSFIFMHAPDVAITEASIGAGITTAIFILSYKRISE</sequence>
<evidence type="ECO:0000259" key="7">
    <source>
        <dbReference type="Pfam" id="PF13244"/>
    </source>
</evidence>
<evidence type="ECO:0000256" key="3">
    <source>
        <dbReference type="ARBA" id="ARBA00022692"/>
    </source>
</evidence>
<keyword evidence="4 6" id="KW-1133">Transmembrane helix</keyword>
<protein>
    <submittedName>
        <fullName evidence="8">Na(+)/H(+) antiporter subunit B</fullName>
    </submittedName>
</protein>
<accession>A0AAU9E5M7</accession>
<evidence type="ECO:0000256" key="6">
    <source>
        <dbReference type="SAM" id="Phobius"/>
    </source>
</evidence>
<evidence type="ECO:0000256" key="4">
    <source>
        <dbReference type="ARBA" id="ARBA00022989"/>
    </source>
</evidence>
<feature type="transmembrane region" description="Helical" evidence="6">
    <location>
        <begin position="29"/>
        <end position="47"/>
    </location>
</feature>
<proteinExistence type="predicted"/>
<dbReference type="GO" id="GO:0005886">
    <property type="term" value="C:plasma membrane"/>
    <property type="evidence" value="ECO:0007669"/>
    <property type="project" value="UniProtKB-SubCell"/>
</dbReference>
<keyword evidence="3 6" id="KW-0812">Transmembrane</keyword>
<dbReference type="InterPro" id="IPR025383">
    <property type="entry name" value="MrpA_C/MbhD"/>
</dbReference>
<feature type="transmembrane region" description="Helical" evidence="6">
    <location>
        <begin position="53"/>
        <end position="72"/>
    </location>
</feature>